<dbReference type="SUPFAM" id="SSF55060">
    <property type="entry name" value="GHMP Kinase, C-terminal domain"/>
    <property type="match status" value="1"/>
</dbReference>
<dbReference type="EC" id="4.1.1.33" evidence="2"/>
<dbReference type="GO" id="GO:0019287">
    <property type="term" value="P:isopentenyl diphosphate biosynthetic process, mevalonate pathway"/>
    <property type="evidence" value="ECO:0007669"/>
    <property type="project" value="InterPro"/>
</dbReference>
<dbReference type="InterPro" id="IPR053859">
    <property type="entry name" value="MVD-like_N"/>
</dbReference>
<comment type="caution">
    <text evidence="10">The sequence shown here is derived from an EMBL/GenBank/DDBJ whole genome shotgun (WGS) entry which is preliminary data.</text>
</comment>
<dbReference type="Proteomes" id="UP000004525">
    <property type="component" value="Unassembled WGS sequence"/>
</dbReference>
<gene>
    <name evidence="10" type="primary">mvaD</name>
    <name evidence="10" type="ORF">HMPREF0539_1552</name>
</gene>
<dbReference type="PANTHER" id="PTHR10977">
    <property type="entry name" value="DIPHOSPHOMEVALONATE DECARBOXYLASE"/>
    <property type="match status" value="1"/>
</dbReference>
<dbReference type="GO" id="GO:0005524">
    <property type="term" value="F:ATP binding"/>
    <property type="evidence" value="ECO:0007669"/>
    <property type="project" value="UniProtKB-KW"/>
</dbReference>
<evidence type="ECO:0000256" key="4">
    <source>
        <dbReference type="ARBA" id="ARBA00022741"/>
    </source>
</evidence>
<dbReference type="NCBIfam" id="TIGR01240">
    <property type="entry name" value="mevDPdecarb"/>
    <property type="match status" value="1"/>
</dbReference>
<dbReference type="InterPro" id="IPR041431">
    <property type="entry name" value="Mvd1_C"/>
</dbReference>
<keyword evidence="7 10" id="KW-0456">Lyase</keyword>
<proteinExistence type="inferred from homology"/>
<name>C2JXB8_LACRM</name>
<evidence type="ECO:0000256" key="5">
    <source>
        <dbReference type="ARBA" id="ARBA00022840"/>
    </source>
</evidence>
<evidence type="ECO:0000313" key="11">
    <source>
        <dbReference type="Proteomes" id="UP000004525"/>
    </source>
</evidence>
<evidence type="ECO:0000256" key="3">
    <source>
        <dbReference type="ARBA" id="ARBA00022516"/>
    </source>
</evidence>
<dbReference type="Pfam" id="PF18376">
    <property type="entry name" value="MDD_C"/>
    <property type="match status" value="1"/>
</dbReference>
<evidence type="ECO:0000259" key="9">
    <source>
        <dbReference type="Pfam" id="PF22700"/>
    </source>
</evidence>
<dbReference type="InterPro" id="IPR014721">
    <property type="entry name" value="Ribsml_uS5_D2-typ_fold_subgr"/>
</dbReference>
<feature type="domain" description="Diphosphomevalonate decarboxylase-like N-terminal" evidence="9">
    <location>
        <begin position="14"/>
        <end position="166"/>
    </location>
</feature>
<dbReference type="GO" id="GO:0005829">
    <property type="term" value="C:cytosol"/>
    <property type="evidence" value="ECO:0007669"/>
    <property type="project" value="InterPro"/>
</dbReference>
<accession>C2JXB8</accession>
<dbReference type="HOGENOM" id="CLU_040369_0_0_9"/>
<keyword evidence="5" id="KW-0067">ATP-binding</keyword>
<dbReference type="GO" id="GO:0004163">
    <property type="term" value="F:diphosphomevalonate decarboxylase activity"/>
    <property type="evidence" value="ECO:0007669"/>
    <property type="project" value="UniProtKB-EC"/>
</dbReference>
<organism evidence="10 11">
    <name type="scientific">Lacticaseibacillus rhamnosus (strain LMS2-1)</name>
    <dbReference type="NCBI Taxonomy" id="525361"/>
    <lineage>
        <taxon>Bacteria</taxon>
        <taxon>Bacillati</taxon>
        <taxon>Bacillota</taxon>
        <taxon>Bacilli</taxon>
        <taxon>Lactobacillales</taxon>
        <taxon>Lactobacillaceae</taxon>
        <taxon>Lacticaseibacillus</taxon>
    </lineage>
</organism>
<keyword evidence="6" id="KW-0443">Lipid metabolism</keyword>
<dbReference type="InterPro" id="IPR020568">
    <property type="entry name" value="Ribosomal_Su5_D2-typ_SF"/>
</dbReference>
<dbReference type="InterPro" id="IPR005935">
    <property type="entry name" value="Mev_decarb"/>
</dbReference>
<dbReference type="Gene3D" id="3.30.70.890">
    <property type="entry name" value="GHMP kinase, C-terminal domain"/>
    <property type="match status" value="1"/>
</dbReference>
<keyword evidence="4" id="KW-0547">Nucleotide-binding</keyword>
<dbReference type="PANTHER" id="PTHR10977:SF3">
    <property type="entry name" value="DIPHOSPHOMEVALONATE DECARBOXYLASE"/>
    <property type="match status" value="1"/>
</dbReference>
<dbReference type="InterPro" id="IPR036554">
    <property type="entry name" value="GHMP_kinase_C_sf"/>
</dbReference>
<dbReference type="FunFam" id="3.30.230.10:FF:000072">
    <property type="entry name" value="Diphosphomevalonate decarboxylase"/>
    <property type="match status" value="1"/>
</dbReference>
<dbReference type="SUPFAM" id="SSF54211">
    <property type="entry name" value="Ribosomal protein S5 domain 2-like"/>
    <property type="match status" value="1"/>
</dbReference>
<evidence type="ECO:0000256" key="1">
    <source>
        <dbReference type="ARBA" id="ARBA00008831"/>
    </source>
</evidence>
<sequence>MKRNEAAMTTYARAHTNIALIKYWGKANKQLMLPATSSISLTLNDFYTDTAVTFDPALDQDQFTLNHQMQSPTAVSRFLDHVRHLAQIDTRARVNSLNHVPTAAGLASSASAFAALALATSRAAGLNLTPTALSRLARRGSGSATRSIFGGAVIWHRGSDDQSSFAEPLTIQPTLPLRMLVVTVSDQKKAVSSRTGMANTVATSPYYQAWVQSNEALISPMITALAENDLTTIGALTELSSMRMHAAIMAEEPPFTYFLPETLRAWQLVQEQRALGIPAFATMDAGPNVKILTTAPYVDVLMTALQPVFGDRILSTRLGPDAQVITKEQFNDTESAITSQG</sequence>
<dbReference type="Pfam" id="PF22700">
    <property type="entry name" value="MVD-like_N"/>
    <property type="match status" value="1"/>
</dbReference>
<evidence type="ECO:0000313" key="10">
    <source>
        <dbReference type="EMBL" id="EEN80251.1"/>
    </source>
</evidence>
<dbReference type="AlphaFoldDB" id="C2JXB8"/>
<keyword evidence="3" id="KW-0444">Lipid biosynthesis</keyword>
<evidence type="ECO:0000256" key="7">
    <source>
        <dbReference type="ARBA" id="ARBA00023239"/>
    </source>
</evidence>
<protein>
    <recommendedName>
        <fullName evidence="2">diphosphomevalonate decarboxylase</fullName>
        <ecNumber evidence="2">4.1.1.33</ecNumber>
    </recommendedName>
</protein>
<dbReference type="EMBL" id="ACIZ01000066">
    <property type="protein sequence ID" value="EEN80251.1"/>
    <property type="molecule type" value="Genomic_DNA"/>
</dbReference>
<evidence type="ECO:0000256" key="6">
    <source>
        <dbReference type="ARBA" id="ARBA00023098"/>
    </source>
</evidence>
<feature type="domain" description="Mvd1 C-terminal" evidence="8">
    <location>
        <begin position="179"/>
        <end position="311"/>
    </location>
</feature>
<comment type="similarity">
    <text evidence="1">Belongs to the diphosphomevalonate decarboxylase family.</text>
</comment>
<dbReference type="Gene3D" id="3.30.230.10">
    <property type="match status" value="1"/>
</dbReference>
<keyword evidence="11" id="KW-1185">Reference proteome</keyword>
<dbReference type="PIRSF" id="PIRSF015950">
    <property type="entry name" value="Mev_P_decrbx"/>
    <property type="match status" value="1"/>
</dbReference>
<dbReference type="InterPro" id="IPR029765">
    <property type="entry name" value="Mev_diP_decarb"/>
</dbReference>
<evidence type="ECO:0000259" key="8">
    <source>
        <dbReference type="Pfam" id="PF18376"/>
    </source>
</evidence>
<evidence type="ECO:0000256" key="2">
    <source>
        <dbReference type="ARBA" id="ARBA00012296"/>
    </source>
</evidence>
<reference evidence="10" key="1">
    <citation type="submission" date="2009-01" db="EMBL/GenBank/DDBJ databases">
        <authorList>
            <person name="Qin X."/>
            <person name="Bachman B."/>
            <person name="Battles P."/>
            <person name="Bell A."/>
            <person name="Bess C."/>
            <person name="Bickham C."/>
            <person name="Chaboub L."/>
            <person name="Chen D."/>
            <person name="Coyle M."/>
            <person name="Deiros D.R."/>
            <person name="Dinh H."/>
            <person name="Forbes L."/>
            <person name="Fowler G."/>
            <person name="Francisco L."/>
            <person name="Fu Q."/>
            <person name="Gubbala S."/>
            <person name="Hale W."/>
            <person name="Han Y."/>
            <person name="Hemphill L."/>
            <person name="Highlander S.K."/>
            <person name="Hirani K."/>
            <person name="Hogues M."/>
            <person name="Jackson L."/>
            <person name="Jakkamsetti A."/>
            <person name="Javaid M."/>
            <person name="Jiang H."/>
            <person name="Korchina V."/>
            <person name="Kovar C."/>
            <person name="Lara F."/>
            <person name="Lee S."/>
            <person name="Mata R."/>
            <person name="Mathew T."/>
            <person name="Moen C."/>
            <person name="Morales K."/>
            <person name="Munidasa M."/>
            <person name="Nazareth L."/>
            <person name="Ngo R."/>
            <person name="Nguyen L."/>
            <person name="Okwuonu G."/>
            <person name="Ongeri F."/>
            <person name="Patil S."/>
            <person name="Petrosino J."/>
            <person name="Pham C."/>
            <person name="Pham P."/>
            <person name="Pu L.-L."/>
            <person name="Puazo M."/>
            <person name="Raj R."/>
            <person name="Reid J."/>
            <person name="Rouhana J."/>
            <person name="Saada N."/>
            <person name="Shang Y."/>
            <person name="Simmons D."/>
            <person name="Thornton R."/>
            <person name="Warren J."/>
            <person name="Weissenberger G."/>
            <person name="Zhang J."/>
            <person name="Zhang L."/>
            <person name="Zhou C."/>
            <person name="Zhu D."/>
            <person name="Muzny D."/>
            <person name="Worley K."/>
            <person name="Gibbs R."/>
        </authorList>
    </citation>
    <scope>NUCLEOTIDE SEQUENCE [LARGE SCALE GENOMIC DNA]</scope>
    <source>
        <strain evidence="10">LMS2-1</strain>
    </source>
</reference>